<feature type="domain" description="NAD-dependent epimerase/dehydratase" evidence="6">
    <location>
        <begin position="59"/>
        <end position="272"/>
    </location>
</feature>
<evidence type="ECO:0000256" key="1">
    <source>
        <dbReference type="ARBA" id="ARBA00038501"/>
    </source>
</evidence>
<reference evidence="7" key="1">
    <citation type="submission" date="2020-03" db="EMBL/GenBank/DDBJ databases">
        <title>Transcriptomic Profiling of the Digestive Tract of the Rat Flea, Xenopsylla cheopis, Following Blood Feeding and Infection with Yersinia pestis.</title>
        <authorList>
            <person name="Bland D.M."/>
            <person name="Martens C.A."/>
            <person name="Virtaneva K."/>
            <person name="Kanakabandi K."/>
            <person name="Long D."/>
            <person name="Rosenke R."/>
            <person name="Saturday G.A."/>
            <person name="Hoyt F.H."/>
            <person name="Bruno D.P."/>
            <person name="Ribeiro J.M.C."/>
            <person name="Hinnebusch J."/>
        </authorList>
    </citation>
    <scope>NUCLEOTIDE SEQUENCE</scope>
</reference>
<dbReference type="GO" id="GO:0005739">
    <property type="term" value="C:mitochondrion"/>
    <property type="evidence" value="ECO:0007669"/>
    <property type="project" value="TreeGrafter"/>
</dbReference>
<dbReference type="PANTHER" id="PTHR12126:SF11">
    <property type="entry name" value="NADH DEHYDROGENASE [UBIQUINONE] 1 ALPHA SUBCOMPLEX SUBUNIT 9, MITOCHONDRIAL"/>
    <property type="match status" value="1"/>
</dbReference>
<dbReference type="Gene3D" id="3.40.50.720">
    <property type="entry name" value="NAD(P)-binding Rossmann-like Domain"/>
    <property type="match status" value="1"/>
</dbReference>
<dbReference type="EMBL" id="GIIL01002479">
    <property type="protein sequence ID" value="NOV46205.1"/>
    <property type="molecule type" value="Transcribed_RNA"/>
</dbReference>
<dbReference type="InterPro" id="IPR051207">
    <property type="entry name" value="ComplexI_NDUFA9_subunit"/>
</dbReference>
<sequence>MSLFIIQQSAKITKNQSGWIGVAYLNSGAPYSTKAQKPNLAAMKRGTGGRSSFNGVVATVFGATGFLGRYVCNKLGKIGTQLIIPYRGDAYSVMRLKVVGDLGQVVFTPYHLQDRESIDKAIRYSNVVINLVGRDWETKNFKFNDVHVEGARTLARACREAGVEKFIHVSSLNTSPNPEGHCLKDGSNFLKSKYYGELAVKEEFPDAIIFRPGVIFGSEDRFIRYYAHPWRRHFHYMPIWDNGEKAIKQPVYVSDVAQGIVNAIRDPDAVGKTFQAVGPRRYKLGELVDYFHRVMRKDPVNWGYKRYDMKYDPIFRAKVTLTEKICPAWPVAYLHWEQIERECITDVVVPGIPTLEDLDVKLTLIENQAPWELRSFRAFAYNYEELGEYEEAAPPKVFT</sequence>
<dbReference type="InterPro" id="IPR001509">
    <property type="entry name" value="Epimerase_deHydtase"/>
</dbReference>
<organism evidence="7">
    <name type="scientific">Xenopsylla cheopis</name>
    <name type="common">Oriental rat flea</name>
    <name type="synonym">Pulex cheopis</name>
    <dbReference type="NCBI Taxonomy" id="163159"/>
    <lineage>
        <taxon>Eukaryota</taxon>
        <taxon>Metazoa</taxon>
        <taxon>Ecdysozoa</taxon>
        <taxon>Arthropoda</taxon>
        <taxon>Hexapoda</taxon>
        <taxon>Insecta</taxon>
        <taxon>Pterygota</taxon>
        <taxon>Neoptera</taxon>
        <taxon>Endopterygota</taxon>
        <taxon>Siphonaptera</taxon>
        <taxon>Pulicidae</taxon>
        <taxon>Xenopsyllinae</taxon>
        <taxon>Xenopsylla</taxon>
    </lineage>
</organism>
<dbReference type="SUPFAM" id="SSF51735">
    <property type="entry name" value="NAD(P)-binding Rossmann-fold domains"/>
    <property type="match status" value="1"/>
</dbReference>
<keyword evidence="7" id="KW-0830">Ubiquinone</keyword>
<dbReference type="GO" id="GO:0044877">
    <property type="term" value="F:protein-containing complex binding"/>
    <property type="evidence" value="ECO:0007669"/>
    <property type="project" value="TreeGrafter"/>
</dbReference>
<dbReference type="AlphaFoldDB" id="A0A6M2DIT6"/>
<comment type="subunit">
    <text evidence="5">Complex I is composed of 45 different subunits. This a component of the hydrophobic protein fraction. Interacts with BLOC1S1. Interacts with SLC2A4. Interacts with CLOCK. Interacts with RAB5IF.</text>
</comment>
<evidence type="ECO:0000256" key="2">
    <source>
        <dbReference type="ARBA" id="ARBA00040720"/>
    </source>
</evidence>
<dbReference type="CDD" id="cd05271">
    <property type="entry name" value="NDUFA9_like_SDR_a"/>
    <property type="match status" value="1"/>
</dbReference>
<evidence type="ECO:0000259" key="6">
    <source>
        <dbReference type="Pfam" id="PF01370"/>
    </source>
</evidence>
<evidence type="ECO:0000256" key="5">
    <source>
        <dbReference type="ARBA" id="ARBA00046455"/>
    </source>
</evidence>
<comment type="similarity">
    <text evidence="1">Belongs to the complex I NDUFA9 subunit family.</text>
</comment>
<dbReference type="Pfam" id="PF01370">
    <property type="entry name" value="Epimerase"/>
    <property type="match status" value="1"/>
</dbReference>
<dbReference type="InterPro" id="IPR036291">
    <property type="entry name" value="NAD(P)-bd_dom_sf"/>
</dbReference>
<evidence type="ECO:0000313" key="7">
    <source>
        <dbReference type="EMBL" id="NOV46205.1"/>
    </source>
</evidence>
<proteinExistence type="inferred from homology"/>
<protein>
    <recommendedName>
        <fullName evidence="2">NADH dehydrogenase [ubiquinone] 1 alpha subcomplex subunit 9, mitochondrial</fullName>
    </recommendedName>
    <alternativeName>
        <fullName evidence="4">Complex I-39kD</fullName>
    </alternativeName>
    <alternativeName>
        <fullName evidence="3">NADH-ubiquinone oxidoreductase 39 kDa subunit</fullName>
    </alternativeName>
</protein>
<name>A0A6M2DIT6_XENCH</name>
<dbReference type="PANTHER" id="PTHR12126">
    <property type="entry name" value="NADH-UBIQUINONE OXIDOREDUCTASE 39 KDA SUBUNIT-RELATED"/>
    <property type="match status" value="1"/>
</dbReference>
<dbReference type="FunFam" id="3.40.50.720:FF:000537">
    <property type="entry name" value="NADH-ubiquinone oxidoreductase 39 kDa subunit"/>
    <property type="match status" value="1"/>
</dbReference>
<evidence type="ECO:0000256" key="4">
    <source>
        <dbReference type="ARBA" id="ARBA00043145"/>
    </source>
</evidence>
<evidence type="ECO:0000256" key="3">
    <source>
        <dbReference type="ARBA" id="ARBA00042000"/>
    </source>
</evidence>
<accession>A0A6M2DIT6</accession>